<sequence>MSEQEISIGASTGADTGTNIDDLANRLFFRLYQCANIMHKTGTRALEETRITTQQWAIIGALARDGMEEGISVGDLTRFLLVSRQNLTGVLSRLEAQGLIERVVSPVDSRSRLIRLSAKGRDVWRRDMSAKIAAFYDAALEGFSTTDKIHAIHYFDKLLTNMKRLDQGSEES</sequence>
<protein>
    <submittedName>
        <fullName evidence="2">MarR family transcriptional regulator</fullName>
    </submittedName>
</protein>
<proteinExistence type="predicted"/>
<dbReference type="RefSeq" id="WP_190293486.1">
    <property type="nucleotide sequence ID" value="NZ_JABFCZ010000026.1"/>
</dbReference>
<dbReference type="Pfam" id="PF12802">
    <property type="entry name" value="MarR_2"/>
    <property type="match status" value="1"/>
</dbReference>
<dbReference type="EMBL" id="JABFCZ010000026">
    <property type="protein sequence ID" value="MBD1548800.1"/>
    <property type="molecule type" value="Genomic_DNA"/>
</dbReference>
<dbReference type="InterPro" id="IPR036390">
    <property type="entry name" value="WH_DNA-bd_sf"/>
</dbReference>
<dbReference type="PANTHER" id="PTHR33164:SF43">
    <property type="entry name" value="HTH-TYPE TRANSCRIPTIONAL REPRESSOR YETL"/>
    <property type="match status" value="1"/>
</dbReference>
<reference evidence="2" key="1">
    <citation type="submission" date="2020-05" db="EMBL/GenBank/DDBJ databases">
        <title>Identification of trans-AT polyketide cluster in two marine bacteria, producers of a novel glutaramide-containing polyketide sesbanimide D and analogs.</title>
        <authorList>
            <person name="Kacar D."/>
            <person name="Rodriguez P."/>
            <person name="Canedo L."/>
            <person name="Gonzalez E."/>
            <person name="Galan B."/>
            <person name="De La Calle F."/>
            <person name="Garcia J.L."/>
        </authorList>
    </citation>
    <scope>NUCLEOTIDE SEQUENCE</scope>
    <source>
        <strain evidence="2">PHM038</strain>
    </source>
</reference>
<evidence type="ECO:0000259" key="1">
    <source>
        <dbReference type="PROSITE" id="PS50995"/>
    </source>
</evidence>
<dbReference type="InterPro" id="IPR039422">
    <property type="entry name" value="MarR/SlyA-like"/>
</dbReference>
<feature type="domain" description="HTH marR-type" evidence="1">
    <location>
        <begin position="24"/>
        <end position="160"/>
    </location>
</feature>
<evidence type="ECO:0000313" key="3">
    <source>
        <dbReference type="Proteomes" id="UP000598467"/>
    </source>
</evidence>
<dbReference type="Proteomes" id="UP000598467">
    <property type="component" value="Unassembled WGS sequence"/>
</dbReference>
<dbReference type="PROSITE" id="PS50995">
    <property type="entry name" value="HTH_MARR_2"/>
    <property type="match status" value="1"/>
</dbReference>
<evidence type="ECO:0000313" key="2">
    <source>
        <dbReference type="EMBL" id="MBD1548800.1"/>
    </source>
</evidence>
<accession>A0A926S7X7</accession>
<dbReference type="SMART" id="SM00347">
    <property type="entry name" value="HTH_MARR"/>
    <property type="match status" value="1"/>
</dbReference>
<dbReference type="SUPFAM" id="SSF46785">
    <property type="entry name" value="Winged helix' DNA-binding domain"/>
    <property type="match status" value="1"/>
</dbReference>
<gene>
    <name evidence="2" type="ORF">HK439_21260</name>
</gene>
<dbReference type="GO" id="GO:0003700">
    <property type="term" value="F:DNA-binding transcription factor activity"/>
    <property type="evidence" value="ECO:0007669"/>
    <property type="project" value="InterPro"/>
</dbReference>
<dbReference type="Gene3D" id="1.10.10.10">
    <property type="entry name" value="Winged helix-like DNA-binding domain superfamily/Winged helix DNA-binding domain"/>
    <property type="match status" value="1"/>
</dbReference>
<organism evidence="2 3">
    <name type="scientific">Roseibium aggregatum</name>
    <dbReference type="NCBI Taxonomy" id="187304"/>
    <lineage>
        <taxon>Bacteria</taxon>
        <taxon>Pseudomonadati</taxon>
        <taxon>Pseudomonadota</taxon>
        <taxon>Alphaproteobacteria</taxon>
        <taxon>Hyphomicrobiales</taxon>
        <taxon>Stappiaceae</taxon>
        <taxon>Roseibium</taxon>
    </lineage>
</organism>
<dbReference type="PANTHER" id="PTHR33164">
    <property type="entry name" value="TRANSCRIPTIONAL REGULATOR, MARR FAMILY"/>
    <property type="match status" value="1"/>
</dbReference>
<name>A0A926S7X7_9HYPH</name>
<dbReference type="InterPro" id="IPR000835">
    <property type="entry name" value="HTH_MarR-typ"/>
</dbReference>
<dbReference type="InterPro" id="IPR036388">
    <property type="entry name" value="WH-like_DNA-bd_sf"/>
</dbReference>
<dbReference type="PRINTS" id="PR00598">
    <property type="entry name" value="HTHMARR"/>
</dbReference>
<comment type="caution">
    <text evidence="2">The sequence shown here is derived from an EMBL/GenBank/DDBJ whole genome shotgun (WGS) entry which is preliminary data.</text>
</comment>
<dbReference type="GO" id="GO:0006950">
    <property type="term" value="P:response to stress"/>
    <property type="evidence" value="ECO:0007669"/>
    <property type="project" value="TreeGrafter"/>
</dbReference>
<dbReference type="AlphaFoldDB" id="A0A926S7X7"/>